<organism evidence="5 6">
    <name type="scientific">Oceanobacillus oncorhynchi</name>
    <dbReference type="NCBI Taxonomy" id="545501"/>
    <lineage>
        <taxon>Bacteria</taxon>
        <taxon>Bacillati</taxon>
        <taxon>Bacillota</taxon>
        <taxon>Bacilli</taxon>
        <taxon>Bacillales</taxon>
        <taxon>Bacillaceae</taxon>
        <taxon>Oceanobacillus</taxon>
    </lineage>
</organism>
<evidence type="ECO:0000256" key="3">
    <source>
        <dbReference type="SAM" id="Phobius"/>
    </source>
</evidence>
<dbReference type="PANTHER" id="PTHR36927:SF4">
    <property type="entry name" value="BLR5718 PROTEIN"/>
    <property type="match status" value="1"/>
</dbReference>
<comment type="similarity">
    <text evidence="2">Belongs to the acyltransferase 3 family.</text>
</comment>
<feature type="transmembrane region" description="Helical" evidence="3">
    <location>
        <begin position="176"/>
        <end position="197"/>
    </location>
</feature>
<feature type="transmembrane region" description="Helical" evidence="3">
    <location>
        <begin position="353"/>
        <end position="373"/>
    </location>
</feature>
<keyword evidence="3" id="KW-0472">Membrane</keyword>
<feature type="transmembrane region" description="Helical" evidence="3">
    <location>
        <begin position="209"/>
        <end position="237"/>
    </location>
</feature>
<feature type="domain" description="Acyltransferase 3" evidence="4">
    <location>
        <begin position="18"/>
        <end position="370"/>
    </location>
</feature>
<dbReference type="OrthoDB" id="5446016at2"/>
<keyword evidence="3" id="KW-1133">Transmembrane helix</keyword>
<evidence type="ECO:0000256" key="1">
    <source>
        <dbReference type="ARBA" id="ARBA00004370"/>
    </source>
</evidence>
<feature type="transmembrane region" description="Helical" evidence="3">
    <location>
        <begin position="249"/>
        <end position="272"/>
    </location>
</feature>
<sequence length="383" mass="43793">MNSRHIGSSSLQKEGRLYFIDNLRAALTMLVVLHHLVYFSIYNEVLSQGSIGAVMGLLFLAFNQTFFMGTFFLISGYFVPSSFERNGATRFIKDRFIRFLVPFIFYVLILSQVQSIEVYMLNQEPFTWQTYFSHLTYGPMWYVELLFVFVCLYAVWAKFMSKNKLSVVRQSKPPTYTMLAIFVMILAVSYFIIRLWVPALDLPGGSPKVRAFVGLFTASGYDLPQYVGLFILGIIAYQRNWFRNTPDSMGRAGFGIAIGASIHLLPLVLIFGVDELQFSGGWNWASLVYSLWEALFCVGVILGLIIFFRKRVSRQGKSWSFLSAHSFVIYIIHIPIIAIVMAGLKVIHFPPSFMFLAMILITIPLCFLLSYIIRQIPFVSKII</sequence>
<dbReference type="RefSeq" id="WP_042532674.1">
    <property type="nucleotide sequence ID" value="NZ_CDGG01000001.1"/>
</dbReference>
<feature type="transmembrane region" description="Helical" evidence="3">
    <location>
        <begin position="53"/>
        <end position="79"/>
    </location>
</feature>
<name>A0A0A1MSP0_9BACI</name>
<evidence type="ECO:0000313" key="6">
    <source>
        <dbReference type="Proteomes" id="UP000040453"/>
    </source>
</evidence>
<dbReference type="GO" id="GO:0016747">
    <property type="term" value="F:acyltransferase activity, transferring groups other than amino-acyl groups"/>
    <property type="evidence" value="ECO:0007669"/>
    <property type="project" value="InterPro"/>
</dbReference>
<dbReference type="PANTHER" id="PTHR36927">
    <property type="entry name" value="BLR4337 PROTEIN"/>
    <property type="match status" value="1"/>
</dbReference>
<dbReference type="AlphaFoldDB" id="A0A0A1MSP0"/>
<reference evidence="5 6" key="1">
    <citation type="submission" date="2014-11" db="EMBL/GenBank/DDBJ databases">
        <authorList>
            <person name="Urmite Genomes Urmite Genomes"/>
        </authorList>
    </citation>
    <scope>NUCLEOTIDE SEQUENCE [LARGE SCALE GENOMIC DNA]</scope>
    <source>
        <strain evidence="5 6">Oc5</strain>
    </source>
</reference>
<feature type="transmembrane region" description="Helical" evidence="3">
    <location>
        <begin position="21"/>
        <end position="41"/>
    </location>
</feature>
<proteinExistence type="inferred from homology"/>
<keyword evidence="6" id="KW-1185">Reference proteome</keyword>
<dbReference type="Pfam" id="PF01757">
    <property type="entry name" value="Acyl_transf_3"/>
    <property type="match status" value="1"/>
</dbReference>
<dbReference type="STRING" id="545501.BN997_02574"/>
<protein>
    <submittedName>
        <fullName evidence="5">Glucans biosynthesis protein C</fullName>
    </submittedName>
</protein>
<accession>A0A0A1MSP0</accession>
<keyword evidence="3" id="KW-0812">Transmembrane</keyword>
<evidence type="ECO:0000256" key="2">
    <source>
        <dbReference type="ARBA" id="ARBA00007400"/>
    </source>
</evidence>
<dbReference type="InterPro" id="IPR002656">
    <property type="entry name" value="Acyl_transf_3_dom"/>
</dbReference>
<dbReference type="Proteomes" id="UP000040453">
    <property type="component" value="Unassembled WGS sequence"/>
</dbReference>
<feature type="transmembrane region" description="Helical" evidence="3">
    <location>
        <begin position="99"/>
        <end position="120"/>
    </location>
</feature>
<comment type="subcellular location">
    <subcellularLocation>
        <location evidence="1">Membrane</location>
    </subcellularLocation>
</comment>
<feature type="transmembrane region" description="Helical" evidence="3">
    <location>
        <begin position="284"/>
        <end position="307"/>
    </location>
</feature>
<evidence type="ECO:0000313" key="5">
    <source>
        <dbReference type="EMBL" id="CEI82689.1"/>
    </source>
</evidence>
<feature type="transmembrane region" description="Helical" evidence="3">
    <location>
        <begin position="327"/>
        <end position="347"/>
    </location>
</feature>
<gene>
    <name evidence="5" type="primary">mdoC</name>
    <name evidence="5" type="ORF">BN997_02574</name>
</gene>
<evidence type="ECO:0000259" key="4">
    <source>
        <dbReference type="Pfam" id="PF01757"/>
    </source>
</evidence>
<feature type="transmembrane region" description="Helical" evidence="3">
    <location>
        <begin position="140"/>
        <end position="156"/>
    </location>
</feature>
<dbReference type="EMBL" id="CDGG01000001">
    <property type="protein sequence ID" value="CEI82689.1"/>
    <property type="molecule type" value="Genomic_DNA"/>
</dbReference>
<dbReference type="InterPro" id="IPR050623">
    <property type="entry name" value="Glucan_succinyl_AcylTrfase"/>
</dbReference>